<comment type="similarity">
    <text evidence="4 11">Belongs to the dihydroorotate dehydrogenase family. Type 2 subfamily.</text>
</comment>
<evidence type="ECO:0000256" key="2">
    <source>
        <dbReference type="ARBA" id="ARBA00004370"/>
    </source>
</evidence>
<evidence type="ECO:0000256" key="7">
    <source>
        <dbReference type="ARBA" id="ARBA00022975"/>
    </source>
</evidence>
<feature type="binding site" evidence="11">
    <location>
        <position position="180"/>
    </location>
    <ligand>
        <name>substrate</name>
    </ligand>
</feature>
<dbReference type="GO" id="GO:0044205">
    <property type="term" value="P:'de novo' UMP biosynthetic process"/>
    <property type="evidence" value="ECO:0007669"/>
    <property type="project" value="UniProtKB-UniRule"/>
</dbReference>
<dbReference type="EC" id="1.3.5.2" evidence="11"/>
<dbReference type="GO" id="GO:0005886">
    <property type="term" value="C:plasma membrane"/>
    <property type="evidence" value="ECO:0007669"/>
    <property type="project" value="UniProtKB-SubCell"/>
</dbReference>
<evidence type="ECO:0000256" key="1">
    <source>
        <dbReference type="ARBA" id="ARBA00003125"/>
    </source>
</evidence>
<dbReference type="Gene3D" id="3.20.20.70">
    <property type="entry name" value="Aldolase class I"/>
    <property type="match status" value="1"/>
</dbReference>
<comment type="pathway">
    <text evidence="3 11">Pyrimidine metabolism; UMP biosynthesis via de novo pathway; orotate from (S)-dihydroorotate (quinone route): step 1/1.</text>
</comment>
<evidence type="ECO:0000256" key="9">
    <source>
        <dbReference type="ARBA" id="ARBA00023136"/>
    </source>
</evidence>
<dbReference type="SUPFAM" id="SSF51395">
    <property type="entry name" value="FMN-linked oxidoreductases"/>
    <property type="match status" value="1"/>
</dbReference>
<feature type="binding site" evidence="11">
    <location>
        <position position="90"/>
    </location>
    <ligand>
        <name>FMN</name>
        <dbReference type="ChEBI" id="CHEBI:58210"/>
    </ligand>
</feature>
<dbReference type="PROSITE" id="PS00911">
    <property type="entry name" value="DHODEHASE_1"/>
    <property type="match status" value="1"/>
</dbReference>
<organism evidence="13 14">
    <name type="scientific">Deinobacterium chartae</name>
    <dbReference type="NCBI Taxonomy" id="521158"/>
    <lineage>
        <taxon>Bacteria</taxon>
        <taxon>Thermotogati</taxon>
        <taxon>Deinococcota</taxon>
        <taxon>Deinococci</taxon>
        <taxon>Deinococcales</taxon>
        <taxon>Deinococcaceae</taxon>
        <taxon>Deinobacterium</taxon>
    </lineage>
</organism>
<dbReference type="InterPro" id="IPR001295">
    <property type="entry name" value="Dihydroorotate_DH_CS"/>
</dbReference>
<dbReference type="CDD" id="cd04738">
    <property type="entry name" value="DHOD_2_like"/>
    <property type="match status" value="1"/>
</dbReference>
<dbReference type="UniPathway" id="UPA00070">
    <property type="reaction ID" value="UER00946"/>
</dbReference>
<comment type="caution">
    <text evidence="13">The sequence shown here is derived from an EMBL/GenBank/DDBJ whole genome shotgun (WGS) entry which is preliminary data.</text>
</comment>
<dbReference type="GO" id="GO:0006207">
    <property type="term" value="P:'de novo' pyrimidine nucleobase biosynthetic process"/>
    <property type="evidence" value="ECO:0007669"/>
    <property type="project" value="UniProtKB-UniRule"/>
</dbReference>
<dbReference type="AlphaFoldDB" id="A0A841I1N9"/>
<dbReference type="InterPro" id="IPR005719">
    <property type="entry name" value="Dihydroorotate_DH_2"/>
</dbReference>
<comment type="catalytic activity">
    <reaction evidence="10 11">
        <text>(S)-dihydroorotate + a quinone = orotate + a quinol</text>
        <dbReference type="Rhea" id="RHEA:30187"/>
        <dbReference type="ChEBI" id="CHEBI:24646"/>
        <dbReference type="ChEBI" id="CHEBI:30839"/>
        <dbReference type="ChEBI" id="CHEBI:30864"/>
        <dbReference type="ChEBI" id="CHEBI:132124"/>
        <dbReference type="EC" id="1.3.5.2"/>
    </reaction>
</comment>
<keyword evidence="14" id="KW-1185">Reference proteome</keyword>
<feature type="binding site" evidence="11">
    <location>
        <begin position="320"/>
        <end position="321"/>
    </location>
    <ligand>
        <name>FMN</name>
        <dbReference type="ChEBI" id="CHEBI:58210"/>
    </ligand>
</feature>
<dbReference type="HAMAP" id="MF_00225">
    <property type="entry name" value="DHO_dh_type2"/>
    <property type="match status" value="1"/>
</dbReference>
<reference evidence="13 14" key="1">
    <citation type="submission" date="2020-08" db="EMBL/GenBank/DDBJ databases">
        <title>Genomic Encyclopedia of Type Strains, Phase IV (KMG-IV): sequencing the most valuable type-strain genomes for metagenomic binning, comparative biology and taxonomic classification.</title>
        <authorList>
            <person name="Goeker M."/>
        </authorList>
    </citation>
    <scope>NUCLEOTIDE SEQUENCE [LARGE SCALE GENOMIC DNA]</scope>
    <source>
        <strain evidence="13 14">DSM 21458</strain>
    </source>
</reference>
<dbReference type="Proteomes" id="UP000569951">
    <property type="component" value="Unassembled WGS sequence"/>
</dbReference>
<comment type="subunit">
    <text evidence="11">Monomer.</text>
</comment>
<evidence type="ECO:0000256" key="6">
    <source>
        <dbReference type="ARBA" id="ARBA00022643"/>
    </source>
</evidence>
<keyword evidence="8 11" id="KW-0560">Oxidoreductase</keyword>
<dbReference type="Pfam" id="PF01180">
    <property type="entry name" value="DHO_dh"/>
    <property type="match status" value="1"/>
</dbReference>
<keyword evidence="6 11" id="KW-0288">FMN</keyword>
<name>A0A841I1N9_9DEIO</name>
<keyword evidence="9 11" id="KW-0472">Membrane</keyword>
<dbReference type="InterPro" id="IPR050074">
    <property type="entry name" value="DHO_dehydrogenase"/>
</dbReference>
<feature type="active site" description="Nucleophile" evidence="11">
    <location>
        <position position="183"/>
    </location>
</feature>
<keyword evidence="7 11" id="KW-0665">Pyrimidine biosynthesis</keyword>
<dbReference type="NCBIfam" id="NF003652">
    <property type="entry name" value="PRK05286.2-5"/>
    <property type="match status" value="1"/>
</dbReference>
<accession>A0A841I1N9</accession>
<feature type="domain" description="Dihydroorotate dehydrogenase catalytic" evidence="12">
    <location>
        <begin position="49"/>
        <end position="341"/>
    </location>
</feature>
<evidence type="ECO:0000259" key="12">
    <source>
        <dbReference type="Pfam" id="PF01180"/>
    </source>
</evidence>
<feature type="binding site" evidence="11">
    <location>
        <position position="249"/>
    </location>
    <ligand>
        <name>FMN</name>
        <dbReference type="ChEBI" id="CHEBI:58210"/>
    </ligand>
</feature>
<dbReference type="NCBIfam" id="TIGR01036">
    <property type="entry name" value="pyrD_sub2"/>
    <property type="match status" value="1"/>
</dbReference>
<comment type="function">
    <text evidence="1 11">Catalyzes the conversion of dihydroorotate to orotate with quinone as electron acceptor.</text>
</comment>
<sequence length="359" mass="38904">MYALIKPLLFRFDPEEIHELVMGGLVWTDRTPLARDAVSRLGILEDARLTVRRFGLAFPNPVGLAAGFDKNARAVRAWRAMGFGAVEVGTVTPRPQPGNDRPRLFRLPRDRALINRMGFNNDGSEAVATRLRALRAATRLDFPVGVNVGKNKDTPLAQAPADYAACLRAFADVADYFVLNVSSPNTPGLRQLQDRAALEELLSEVARTRATLRRPVPVLLKIAPDLGWEAIDEALTLLEAHALDGIIATNTTLSRAGLSADPGEAGGLSGAPLKARALEVLRHLRARLGDRLPIVSVGGIETPQDAVQRLRAGASLLQVYTGFIYQGPLLVRAINAGILAELEREGMPHLEHLIGADVR</sequence>
<dbReference type="NCBIfam" id="NF003648">
    <property type="entry name" value="PRK05286.2-1"/>
    <property type="match status" value="1"/>
</dbReference>
<evidence type="ECO:0000256" key="3">
    <source>
        <dbReference type="ARBA" id="ARBA00005161"/>
    </source>
</evidence>
<dbReference type="NCBIfam" id="NF003645">
    <property type="entry name" value="PRK05286.1-2"/>
    <property type="match status" value="1"/>
</dbReference>
<comment type="cofactor">
    <cofactor evidence="11">
        <name>FMN</name>
        <dbReference type="ChEBI" id="CHEBI:58210"/>
    </cofactor>
    <text evidence="11">Binds 1 FMN per subunit.</text>
</comment>
<feature type="binding site" evidence="11">
    <location>
        <position position="299"/>
    </location>
    <ligand>
        <name>FMN</name>
        <dbReference type="ChEBI" id="CHEBI:58210"/>
    </ligand>
</feature>
<dbReference type="GO" id="GO:0005737">
    <property type="term" value="C:cytoplasm"/>
    <property type="evidence" value="ECO:0007669"/>
    <property type="project" value="InterPro"/>
</dbReference>
<dbReference type="PROSITE" id="PS00912">
    <property type="entry name" value="DHODEHASE_2"/>
    <property type="match status" value="1"/>
</dbReference>
<comment type="subcellular location">
    <subcellularLocation>
        <location evidence="11">Cell membrane</location>
        <topology evidence="11">Peripheral membrane protein</topology>
    </subcellularLocation>
    <subcellularLocation>
        <location evidence="2">Membrane</location>
    </subcellularLocation>
</comment>
<feature type="binding site" evidence="11">
    <location>
        <begin position="115"/>
        <end position="119"/>
    </location>
    <ligand>
        <name>substrate</name>
    </ligand>
</feature>
<evidence type="ECO:0000313" key="13">
    <source>
        <dbReference type="EMBL" id="MBB6098904.1"/>
    </source>
</evidence>
<keyword evidence="5 11" id="KW-0285">Flavoprotein</keyword>
<feature type="binding site" evidence="11">
    <location>
        <position position="70"/>
    </location>
    <ligand>
        <name>substrate</name>
    </ligand>
</feature>
<dbReference type="GO" id="GO:0106430">
    <property type="term" value="F:dihydroorotate dehydrogenase (quinone) activity"/>
    <property type="evidence" value="ECO:0007669"/>
    <property type="project" value="UniProtKB-EC"/>
</dbReference>
<evidence type="ECO:0000256" key="8">
    <source>
        <dbReference type="ARBA" id="ARBA00023002"/>
    </source>
</evidence>
<dbReference type="InterPro" id="IPR013785">
    <property type="entry name" value="Aldolase_TIM"/>
</dbReference>
<keyword evidence="11" id="KW-1003">Cell membrane</keyword>
<feature type="binding site" evidence="11">
    <location>
        <position position="270"/>
    </location>
    <ligand>
        <name>FMN</name>
        <dbReference type="ChEBI" id="CHEBI:58210"/>
    </ligand>
</feature>
<feature type="binding site" evidence="11">
    <location>
        <position position="147"/>
    </location>
    <ligand>
        <name>FMN</name>
        <dbReference type="ChEBI" id="CHEBI:58210"/>
    </ligand>
</feature>
<protein>
    <recommendedName>
        <fullName evidence="11">Dihydroorotate dehydrogenase (quinone)</fullName>
        <ecNumber evidence="11">1.3.5.2</ecNumber>
    </recommendedName>
    <alternativeName>
        <fullName evidence="11">DHOdehase</fullName>
        <shortName evidence="11">DHOD</shortName>
        <shortName evidence="11">DHODase</shortName>
    </alternativeName>
    <alternativeName>
        <fullName evidence="11">Dihydroorotate oxidase</fullName>
    </alternativeName>
</protein>
<dbReference type="PANTHER" id="PTHR48109:SF4">
    <property type="entry name" value="DIHYDROOROTATE DEHYDROGENASE (QUINONE), MITOCHONDRIAL"/>
    <property type="match status" value="1"/>
</dbReference>
<proteinExistence type="inferred from homology"/>
<feature type="binding site" evidence="11">
    <location>
        <begin position="66"/>
        <end position="70"/>
    </location>
    <ligand>
        <name>FMN</name>
        <dbReference type="ChEBI" id="CHEBI:58210"/>
    </ligand>
</feature>
<evidence type="ECO:0000256" key="11">
    <source>
        <dbReference type="HAMAP-Rule" id="MF_00225"/>
    </source>
</evidence>
<feature type="binding site" evidence="11">
    <location>
        <position position="180"/>
    </location>
    <ligand>
        <name>FMN</name>
        <dbReference type="ChEBI" id="CHEBI:58210"/>
    </ligand>
</feature>
<gene>
    <name evidence="11" type="primary">pyrD</name>
    <name evidence="13" type="ORF">HNR42_002339</name>
</gene>
<dbReference type="InterPro" id="IPR005720">
    <property type="entry name" value="Dihydroorotate_DH_cat"/>
</dbReference>
<dbReference type="PANTHER" id="PTHR48109">
    <property type="entry name" value="DIHYDROOROTATE DEHYDROGENASE (QUINONE), MITOCHONDRIAL-RELATED"/>
    <property type="match status" value="1"/>
</dbReference>
<feature type="binding site" evidence="11">
    <location>
        <position position="185"/>
    </location>
    <ligand>
        <name>substrate</name>
    </ligand>
</feature>
<dbReference type="EMBL" id="JACHHG010000008">
    <property type="protein sequence ID" value="MBB6098904.1"/>
    <property type="molecule type" value="Genomic_DNA"/>
</dbReference>
<evidence type="ECO:0000256" key="10">
    <source>
        <dbReference type="ARBA" id="ARBA00048639"/>
    </source>
</evidence>
<dbReference type="RefSeq" id="WP_221277083.1">
    <property type="nucleotide sequence ID" value="NZ_JACHHG010000008.1"/>
</dbReference>
<evidence type="ECO:0000256" key="5">
    <source>
        <dbReference type="ARBA" id="ARBA00022630"/>
    </source>
</evidence>
<feature type="binding site" evidence="11">
    <location>
        <begin position="250"/>
        <end position="251"/>
    </location>
    <ligand>
        <name>substrate</name>
    </ligand>
</feature>
<evidence type="ECO:0000313" key="14">
    <source>
        <dbReference type="Proteomes" id="UP000569951"/>
    </source>
</evidence>
<feature type="binding site" evidence="11">
    <location>
        <position position="221"/>
    </location>
    <ligand>
        <name>FMN</name>
        <dbReference type="ChEBI" id="CHEBI:58210"/>
    </ligand>
</feature>
<evidence type="ECO:0000256" key="4">
    <source>
        <dbReference type="ARBA" id="ARBA00005359"/>
    </source>
</evidence>